<feature type="domain" description="Mur ligase C-terminal" evidence="11">
    <location>
        <begin position="315"/>
        <end position="430"/>
    </location>
</feature>
<dbReference type="NCBIfam" id="TIGR01499">
    <property type="entry name" value="folC"/>
    <property type="match status" value="1"/>
</dbReference>
<feature type="domain" description="Mur ligase central" evidence="12">
    <location>
        <begin position="58"/>
        <end position="288"/>
    </location>
</feature>
<sequence length="504" mass="53190">MSAEDPTTTGERSTAAEVYADLLDRAPENRMEPRMEPMRRIMELLGEPQRSAPVIHLTGTNGKTSTARMIEALLRAHGLRTGRYTSPHLVSVTERICLDGEPVEEETFVRVWNEILPLVTLVDAELIEAGENRLTYFEAVTALGFAIFADAPVDVMILEVGLGGVTDATNVADAQVSVITPISLDHTELLGDTEGEIAEEKSGIIKPGGFLVSSRQDPDAAQVLLDRAREVGAAFRFQDIEFGVSERNVAVGGQQVTLVGLAGTYENLMLPMHGAHQAENLSVAVAAVEAFIGGGETELGEDVLAQALTLMSSPGRLEVLKTKPPLVIDAAHNPAGIRVAAAAVQEAFGFSRTVLVVGILAEKDSLGILTALREEFDGALLCLTASDSPRAVSAEELGETALDAGWDEDDIHVSDDVVGALRWAVDQAQNITAAQPEGVGGGILVTGSITLIGQLRDLLGPGPDQADAGVVVDPLDVSAELAVLEAMEPPVTDEDSDEDSEGEA</sequence>
<evidence type="ECO:0000259" key="11">
    <source>
        <dbReference type="Pfam" id="PF02875"/>
    </source>
</evidence>
<protein>
    <recommendedName>
        <fullName evidence="2">tetrahydrofolate synthase</fullName>
        <ecNumber evidence="2">6.3.2.17</ecNumber>
    </recommendedName>
    <alternativeName>
        <fullName evidence="8">Tetrahydrofolylpolyglutamate synthase</fullName>
    </alternativeName>
</protein>
<evidence type="ECO:0000256" key="10">
    <source>
        <dbReference type="SAM" id="MobiDB-lite"/>
    </source>
</evidence>
<evidence type="ECO:0000256" key="2">
    <source>
        <dbReference type="ARBA" id="ARBA00013025"/>
    </source>
</evidence>
<dbReference type="Proteomes" id="UP001219037">
    <property type="component" value="Chromosome"/>
</dbReference>
<dbReference type="SUPFAM" id="SSF53244">
    <property type="entry name" value="MurD-like peptide ligases, peptide-binding domain"/>
    <property type="match status" value="1"/>
</dbReference>
<evidence type="ECO:0000256" key="1">
    <source>
        <dbReference type="ARBA" id="ARBA00008276"/>
    </source>
</evidence>
<gene>
    <name evidence="13" type="ORF">P8192_07090</name>
</gene>
<keyword evidence="3 13" id="KW-0436">Ligase</keyword>
<dbReference type="Gene3D" id="3.90.190.20">
    <property type="entry name" value="Mur ligase, C-terminal domain"/>
    <property type="match status" value="1"/>
</dbReference>
<evidence type="ECO:0000256" key="5">
    <source>
        <dbReference type="ARBA" id="ARBA00022741"/>
    </source>
</evidence>
<dbReference type="InterPro" id="IPR036615">
    <property type="entry name" value="Mur_ligase_C_dom_sf"/>
</dbReference>
<dbReference type="InterPro" id="IPR001645">
    <property type="entry name" value="Folylpolyglutamate_synth"/>
</dbReference>
<keyword evidence="5" id="KW-0547">Nucleotide-binding</keyword>
<comment type="catalytic activity">
    <reaction evidence="9">
        <text>(6S)-5,6,7,8-tetrahydrofolyl-(gamma-L-Glu)(n) + L-glutamate + ATP = (6S)-5,6,7,8-tetrahydrofolyl-(gamma-L-Glu)(n+1) + ADP + phosphate + H(+)</text>
        <dbReference type="Rhea" id="RHEA:10580"/>
        <dbReference type="Rhea" id="RHEA-COMP:14738"/>
        <dbReference type="Rhea" id="RHEA-COMP:14740"/>
        <dbReference type="ChEBI" id="CHEBI:15378"/>
        <dbReference type="ChEBI" id="CHEBI:29985"/>
        <dbReference type="ChEBI" id="CHEBI:30616"/>
        <dbReference type="ChEBI" id="CHEBI:43474"/>
        <dbReference type="ChEBI" id="CHEBI:141005"/>
        <dbReference type="ChEBI" id="CHEBI:456216"/>
        <dbReference type="EC" id="6.3.2.17"/>
    </reaction>
</comment>
<name>A0ABY8HA94_9MICC</name>
<evidence type="ECO:0000256" key="8">
    <source>
        <dbReference type="ARBA" id="ARBA00030592"/>
    </source>
</evidence>
<dbReference type="InterPro" id="IPR036565">
    <property type="entry name" value="Mur-like_cat_sf"/>
</dbReference>
<dbReference type="EC" id="6.3.2.17" evidence="2"/>
<dbReference type="SUPFAM" id="SSF53623">
    <property type="entry name" value="MurD-like peptide ligases, catalytic domain"/>
    <property type="match status" value="1"/>
</dbReference>
<keyword evidence="7" id="KW-0460">Magnesium</keyword>
<dbReference type="InterPro" id="IPR004101">
    <property type="entry name" value="Mur_ligase_C"/>
</dbReference>
<dbReference type="EMBL" id="CP121252">
    <property type="protein sequence ID" value="WFP17846.1"/>
    <property type="molecule type" value="Genomic_DNA"/>
</dbReference>
<evidence type="ECO:0000259" key="12">
    <source>
        <dbReference type="Pfam" id="PF08245"/>
    </source>
</evidence>
<accession>A0ABY8HA94</accession>
<evidence type="ECO:0000256" key="3">
    <source>
        <dbReference type="ARBA" id="ARBA00022598"/>
    </source>
</evidence>
<dbReference type="InterPro" id="IPR013221">
    <property type="entry name" value="Mur_ligase_cen"/>
</dbReference>
<comment type="similarity">
    <text evidence="1">Belongs to the folylpolyglutamate synthase family.</text>
</comment>
<evidence type="ECO:0000256" key="7">
    <source>
        <dbReference type="ARBA" id="ARBA00022842"/>
    </source>
</evidence>
<evidence type="ECO:0000313" key="13">
    <source>
        <dbReference type="EMBL" id="WFP17846.1"/>
    </source>
</evidence>
<evidence type="ECO:0000256" key="6">
    <source>
        <dbReference type="ARBA" id="ARBA00022840"/>
    </source>
</evidence>
<feature type="compositionally biased region" description="Acidic residues" evidence="10">
    <location>
        <begin position="491"/>
        <end position="504"/>
    </location>
</feature>
<dbReference type="PANTHER" id="PTHR11136">
    <property type="entry name" value="FOLYLPOLYGLUTAMATE SYNTHASE-RELATED"/>
    <property type="match status" value="1"/>
</dbReference>
<evidence type="ECO:0000256" key="9">
    <source>
        <dbReference type="ARBA" id="ARBA00047493"/>
    </source>
</evidence>
<dbReference type="GO" id="GO:0016874">
    <property type="term" value="F:ligase activity"/>
    <property type="evidence" value="ECO:0007669"/>
    <property type="project" value="UniProtKB-KW"/>
</dbReference>
<evidence type="ECO:0000256" key="4">
    <source>
        <dbReference type="ARBA" id="ARBA00022723"/>
    </source>
</evidence>
<keyword evidence="14" id="KW-1185">Reference proteome</keyword>
<dbReference type="PANTHER" id="PTHR11136:SF0">
    <property type="entry name" value="DIHYDROFOLATE SYNTHETASE-RELATED"/>
    <property type="match status" value="1"/>
</dbReference>
<keyword evidence="6" id="KW-0067">ATP-binding</keyword>
<feature type="region of interest" description="Disordered" evidence="10">
    <location>
        <begin position="485"/>
        <end position="504"/>
    </location>
</feature>
<dbReference type="Pfam" id="PF08245">
    <property type="entry name" value="Mur_ligase_M"/>
    <property type="match status" value="1"/>
</dbReference>
<evidence type="ECO:0000313" key="14">
    <source>
        <dbReference type="Proteomes" id="UP001219037"/>
    </source>
</evidence>
<dbReference type="RefSeq" id="WP_278159661.1">
    <property type="nucleotide sequence ID" value="NZ_CP121252.1"/>
</dbReference>
<proteinExistence type="inferred from homology"/>
<reference evidence="13 14" key="1">
    <citation type="submission" date="2023-04" db="EMBL/GenBank/DDBJ databases">
        <title>Funneling lignin-derived compounds into biodiesel using alkali-halophilic Citricoccus sp. P2.</title>
        <authorList>
            <person name="Luo C.-B."/>
        </authorList>
    </citation>
    <scope>NUCLEOTIDE SEQUENCE [LARGE SCALE GENOMIC DNA]</scope>
    <source>
        <strain evidence="13 14">P2</strain>
    </source>
</reference>
<keyword evidence="4" id="KW-0479">Metal-binding</keyword>
<dbReference type="Gene3D" id="3.40.1190.10">
    <property type="entry name" value="Mur-like, catalytic domain"/>
    <property type="match status" value="1"/>
</dbReference>
<organism evidence="13 14">
    <name type="scientific">Citricoccus muralis</name>
    <dbReference type="NCBI Taxonomy" id="169134"/>
    <lineage>
        <taxon>Bacteria</taxon>
        <taxon>Bacillati</taxon>
        <taxon>Actinomycetota</taxon>
        <taxon>Actinomycetes</taxon>
        <taxon>Micrococcales</taxon>
        <taxon>Micrococcaceae</taxon>
        <taxon>Citricoccus</taxon>
    </lineage>
</organism>
<dbReference type="Pfam" id="PF02875">
    <property type="entry name" value="Mur_ligase_C"/>
    <property type="match status" value="1"/>
</dbReference>